<protein>
    <recommendedName>
        <fullName evidence="4 12">4-hydroxy-tetrahydrodipicolinate synthase</fullName>
        <shortName evidence="12">HTPA synthase</shortName>
        <ecNumber evidence="4 12">4.3.3.7</ecNumber>
    </recommendedName>
</protein>
<comment type="subcellular location">
    <subcellularLocation>
        <location evidence="12">Cytoplasm</location>
    </subcellularLocation>
</comment>
<evidence type="ECO:0000256" key="1">
    <source>
        <dbReference type="ARBA" id="ARBA00003294"/>
    </source>
</evidence>
<evidence type="ECO:0000256" key="11">
    <source>
        <dbReference type="ARBA" id="ARBA00047836"/>
    </source>
</evidence>
<dbReference type="HAMAP" id="MF_00418">
    <property type="entry name" value="DapA"/>
    <property type="match status" value="1"/>
</dbReference>
<evidence type="ECO:0000256" key="10">
    <source>
        <dbReference type="ARBA" id="ARBA00023270"/>
    </source>
</evidence>
<keyword evidence="9 12" id="KW-0456">Lyase</keyword>
<evidence type="ECO:0000256" key="12">
    <source>
        <dbReference type="HAMAP-Rule" id="MF_00418"/>
    </source>
</evidence>
<evidence type="ECO:0000256" key="14">
    <source>
        <dbReference type="PIRSR" id="PIRSR001365-1"/>
    </source>
</evidence>
<feature type="active site" description="Proton donor/acceptor" evidence="12 14">
    <location>
        <position position="135"/>
    </location>
</feature>
<gene>
    <name evidence="12" type="primary">dapA</name>
    <name evidence="16" type="ORF">A0131_07115</name>
</gene>
<evidence type="ECO:0000313" key="16">
    <source>
        <dbReference type="EMBL" id="KYH14543.1"/>
    </source>
</evidence>
<comment type="catalytic activity">
    <reaction evidence="11 12">
        <text>L-aspartate 4-semialdehyde + pyruvate = (2S,4S)-4-hydroxy-2,3,4,5-tetrahydrodipicolinate + H2O + H(+)</text>
        <dbReference type="Rhea" id="RHEA:34171"/>
        <dbReference type="ChEBI" id="CHEBI:15361"/>
        <dbReference type="ChEBI" id="CHEBI:15377"/>
        <dbReference type="ChEBI" id="CHEBI:15378"/>
        <dbReference type="ChEBI" id="CHEBI:67139"/>
        <dbReference type="ChEBI" id="CHEBI:537519"/>
        <dbReference type="EC" id="4.3.3.7"/>
    </reaction>
</comment>
<dbReference type="SMART" id="SM01130">
    <property type="entry name" value="DHDPS"/>
    <property type="match status" value="1"/>
</dbReference>
<evidence type="ECO:0000256" key="3">
    <source>
        <dbReference type="ARBA" id="ARBA00007592"/>
    </source>
</evidence>
<dbReference type="SUPFAM" id="SSF51569">
    <property type="entry name" value="Aldolase"/>
    <property type="match status" value="1"/>
</dbReference>
<dbReference type="UniPathway" id="UPA00034">
    <property type="reaction ID" value="UER00017"/>
</dbReference>
<dbReference type="Pfam" id="PF00701">
    <property type="entry name" value="DHDPS"/>
    <property type="match status" value="1"/>
</dbReference>
<keyword evidence="8 12" id="KW-0457">Lysine biosynthesis</keyword>
<comment type="pathway">
    <text evidence="2 12">Amino-acid biosynthesis; L-lysine biosynthesis via DAP pathway; (S)-tetrahydrodipicolinate from L-aspartate: step 3/4.</text>
</comment>
<dbReference type="CDD" id="cd00950">
    <property type="entry name" value="DHDPS"/>
    <property type="match status" value="1"/>
</dbReference>
<dbReference type="GO" id="GO:0009089">
    <property type="term" value="P:lysine biosynthetic process via diaminopimelate"/>
    <property type="evidence" value="ECO:0007669"/>
    <property type="project" value="UniProtKB-UniRule"/>
</dbReference>
<keyword evidence="7 12" id="KW-0220">Diaminopimelate biosynthesis</keyword>
<sequence>MAHIFEGVGVALTTPFTHNEIDYNALRKHVNYLIDNDAKSIVVNGTTAENPTLTEEEKNQVLEEVVNTVNGRIPVIAGTGTNNTQKSIQASVKARELGADAIMLITPYYNKTNQRGLIKHFTTIADAAKLPVVLYNVPSRTNMTIEADTVVELSKNEYIVALKDATNDFDYLATLQQKLDLDNFALYSGNDDNIVRYFNGGGHGVISVIANVIPKAIQNLYETSQQNGDVEALYQPIGTLLDALAVDVNPIPIKVLTTVEGFGNYEVRLPLVTLEDDDRKALEDAYNQYKAGDNA</sequence>
<comment type="caution">
    <text evidence="16">The sequence shown here is derived from an EMBL/GenBank/DDBJ whole genome shotgun (WGS) entry which is preliminary data.</text>
</comment>
<dbReference type="RefSeq" id="WP_061854714.1">
    <property type="nucleotide sequence ID" value="NZ_LUGM01000002.1"/>
</dbReference>
<keyword evidence="10 12" id="KW-0704">Schiff base</keyword>
<evidence type="ECO:0000256" key="7">
    <source>
        <dbReference type="ARBA" id="ARBA00022915"/>
    </source>
</evidence>
<feature type="active site" description="Schiff-base intermediate with substrate" evidence="12 14">
    <location>
        <position position="163"/>
    </location>
</feature>
<evidence type="ECO:0000256" key="15">
    <source>
        <dbReference type="PIRSR" id="PIRSR001365-2"/>
    </source>
</evidence>
<feature type="binding site" evidence="12 15">
    <location>
        <position position="47"/>
    </location>
    <ligand>
        <name>pyruvate</name>
        <dbReference type="ChEBI" id="CHEBI:15361"/>
    </ligand>
</feature>
<dbReference type="PRINTS" id="PR00146">
    <property type="entry name" value="DHPICSNTHASE"/>
</dbReference>
<dbReference type="EMBL" id="LUGM01000002">
    <property type="protein sequence ID" value="KYH14543.1"/>
    <property type="molecule type" value="Genomic_DNA"/>
</dbReference>
<dbReference type="InterPro" id="IPR005263">
    <property type="entry name" value="DapA"/>
</dbReference>
<evidence type="ECO:0000256" key="9">
    <source>
        <dbReference type="ARBA" id="ARBA00023239"/>
    </source>
</evidence>
<comment type="function">
    <text evidence="1 12">Catalyzes the condensation of (S)-aspartate-beta-semialdehyde [(S)-ASA] and pyruvate to 4-hydroxy-tetrahydrodipicolinate (HTPA).</text>
</comment>
<dbReference type="GO" id="GO:0008840">
    <property type="term" value="F:4-hydroxy-tetrahydrodipicolinate synthase activity"/>
    <property type="evidence" value="ECO:0007669"/>
    <property type="project" value="UniProtKB-UniRule"/>
</dbReference>
<dbReference type="GO" id="GO:0019877">
    <property type="term" value="P:diaminopimelate biosynthetic process"/>
    <property type="evidence" value="ECO:0007669"/>
    <property type="project" value="UniProtKB-UniRule"/>
</dbReference>
<dbReference type="AlphaFoldDB" id="A0A151A5E9"/>
<comment type="caution">
    <text evidence="12">Was originally thought to be a dihydrodipicolinate synthase (DHDPS), catalyzing the condensation of (S)-aspartate-beta-semialdehyde [(S)-ASA] and pyruvate to dihydrodipicolinate (DHDP). However, it was shown in E.coli that the product of the enzymatic reaction is not dihydrodipicolinate but in fact (4S)-4-hydroxy-2,3,4,5-tetrahydro-(2S)-dipicolinic acid (HTPA), and that the consecutive dehydration reaction leading to DHDP is not spontaneous but catalyzed by DapB.</text>
</comment>
<dbReference type="InterPro" id="IPR013785">
    <property type="entry name" value="Aldolase_TIM"/>
</dbReference>
<evidence type="ECO:0000256" key="6">
    <source>
        <dbReference type="ARBA" id="ARBA00022605"/>
    </source>
</evidence>
<dbReference type="PIRSF" id="PIRSF001365">
    <property type="entry name" value="DHDPS"/>
    <property type="match status" value="1"/>
</dbReference>
<dbReference type="PANTHER" id="PTHR12128:SF66">
    <property type="entry name" value="4-HYDROXY-2-OXOGLUTARATE ALDOLASE, MITOCHONDRIAL"/>
    <property type="match status" value="1"/>
</dbReference>
<dbReference type="PROSITE" id="PS00666">
    <property type="entry name" value="DHDPS_2"/>
    <property type="match status" value="1"/>
</dbReference>
<dbReference type="EC" id="4.3.3.7" evidence="4 12"/>
<evidence type="ECO:0000256" key="2">
    <source>
        <dbReference type="ARBA" id="ARBA00005120"/>
    </source>
</evidence>
<dbReference type="Gene3D" id="3.20.20.70">
    <property type="entry name" value="Aldolase class I"/>
    <property type="match status" value="1"/>
</dbReference>
<evidence type="ECO:0000256" key="4">
    <source>
        <dbReference type="ARBA" id="ARBA00012086"/>
    </source>
</evidence>
<evidence type="ECO:0000256" key="5">
    <source>
        <dbReference type="ARBA" id="ARBA00022490"/>
    </source>
</evidence>
<evidence type="ECO:0000256" key="8">
    <source>
        <dbReference type="ARBA" id="ARBA00023154"/>
    </source>
</evidence>
<evidence type="ECO:0000313" key="17">
    <source>
        <dbReference type="Proteomes" id="UP000075418"/>
    </source>
</evidence>
<evidence type="ECO:0000256" key="13">
    <source>
        <dbReference type="PIRNR" id="PIRNR001365"/>
    </source>
</evidence>
<name>A0A151A5E9_9STAP</name>
<keyword evidence="6 12" id="KW-0028">Amino-acid biosynthesis</keyword>
<dbReference type="InterPro" id="IPR002220">
    <property type="entry name" value="DapA-like"/>
</dbReference>
<feature type="site" description="Part of a proton relay during catalysis" evidence="12">
    <location>
        <position position="109"/>
    </location>
</feature>
<organism evidence="16 17">
    <name type="scientific">Staphylococcus kloosii</name>
    <dbReference type="NCBI Taxonomy" id="29384"/>
    <lineage>
        <taxon>Bacteria</taxon>
        <taxon>Bacillati</taxon>
        <taxon>Bacillota</taxon>
        <taxon>Bacilli</taxon>
        <taxon>Bacillales</taxon>
        <taxon>Staphylococcaceae</taxon>
        <taxon>Staphylococcus</taxon>
    </lineage>
</organism>
<feature type="binding site" evidence="12 15">
    <location>
        <position position="206"/>
    </location>
    <ligand>
        <name>pyruvate</name>
        <dbReference type="ChEBI" id="CHEBI:15361"/>
    </ligand>
</feature>
<comment type="similarity">
    <text evidence="3 12 13">Belongs to the DapA family.</text>
</comment>
<keyword evidence="5 12" id="KW-0963">Cytoplasm</keyword>
<dbReference type="Proteomes" id="UP000075418">
    <property type="component" value="Unassembled WGS sequence"/>
</dbReference>
<dbReference type="NCBIfam" id="TIGR00674">
    <property type="entry name" value="dapA"/>
    <property type="match status" value="1"/>
</dbReference>
<dbReference type="GO" id="GO:0005829">
    <property type="term" value="C:cytosol"/>
    <property type="evidence" value="ECO:0007669"/>
    <property type="project" value="TreeGrafter"/>
</dbReference>
<dbReference type="InterPro" id="IPR020625">
    <property type="entry name" value="Schiff_base-form_aldolases_AS"/>
</dbReference>
<dbReference type="PANTHER" id="PTHR12128">
    <property type="entry name" value="DIHYDRODIPICOLINATE SYNTHASE"/>
    <property type="match status" value="1"/>
</dbReference>
<proteinExistence type="inferred from homology"/>
<reference evidence="16 17" key="1">
    <citation type="submission" date="2016-02" db="EMBL/GenBank/DDBJ databases">
        <title>Draft genome sequence of hydrocarbon degrading Staphylococcus saprophyticus Strain CNV2, isolated from crude-oil contaminated soil from Noonmati Oil Refinery, Guwahati, Assam, India.</title>
        <authorList>
            <person name="Mukherjee A."/>
            <person name="Chettri B."/>
            <person name="Langpoklakpam J."/>
            <person name="Singh A.K."/>
            <person name="Chattopadhyay D.J."/>
        </authorList>
    </citation>
    <scope>NUCLEOTIDE SEQUENCE [LARGE SCALE GENOMIC DNA]</scope>
    <source>
        <strain evidence="16 17">CNV2</strain>
    </source>
</reference>
<feature type="site" description="Part of a proton relay during catalysis" evidence="12">
    <location>
        <position position="46"/>
    </location>
</feature>
<comment type="subunit">
    <text evidence="12">Homodimer.</text>
</comment>
<accession>A0A151A5E9</accession>